<feature type="region of interest" description="Disordered" evidence="1">
    <location>
        <begin position="300"/>
        <end position="337"/>
    </location>
</feature>
<proteinExistence type="predicted"/>
<evidence type="ECO:0000313" key="2">
    <source>
        <dbReference type="EMBL" id="REF00620.1"/>
    </source>
</evidence>
<dbReference type="EMBL" id="QTTT01000001">
    <property type="protein sequence ID" value="REF00620.1"/>
    <property type="molecule type" value="Genomic_DNA"/>
</dbReference>
<feature type="compositionally biased region" description="Basic and acidic residues" evidence="1">
    <location>
        <begin position="101"/>
        <end position="116"/>
    </location>
</feature>
<organism evidence="2 3">
    <name type="scientific">Thermomonospora umbrina</name>
    <dbReference type="NCBI Taxonomy" id="111806"/>
    <lineage>
        <taxon>Bacteria</taxon>
        <taxon>Bacillati</taxon>
        <taxon>Actinomycetota</taxon>
        <taxon>Actinomycetes</taxon>
        <taxon>Streptosporangiales</taxon>
        <taxon>Thermomonosporaceae</taxon>
        <taxon>Thermomonospora</taxon>
    </lineage>
</organism>
<evidence type="ECO:0000313" key="3">
    <source>
        <dbReference type="Proteomes" id="UP000256661"/>
    </source>
</evidence>
<accession>A0A3D9SXD3</accession>
<keyword evidence="3" id="KW-1185">Reference proteome</keyword>
<feature type="compositionally biased region" description="Basic and acidic residues" evidence="1">
    <location>
        <begin position="61"/>
        <end position="73"/>
    </location>
</feature>
<dbReference type="Proteomes" id="UP000256661">
    <property type="component" value="Unassembled WGS sequence"/>
</dbReference>
<feature type="region of interest" description="Disordered" evidence="1">
    <location>
        <begin position="1"/>
        <end position="73"/>
    </location>
</feature>
<evidence type="ECO:0000256" key="1">
    <source>
        <dbReference type="SAM" id="MobiDB-lite"/>
    </source>
</evidence>
<feature type="compositionally biased region" description="Basic residues" evidence="1">
    <location>
        <begin position="312"/>
        <end position="330"/>
    </location>
</feature>
<feature type="region of interest" description="Disordered" evidence="1">
    <location>
        <begin position="101"/>
        <end position="129"/>
    </location>
</feature>
<protein>
    <submittedName>
        <fullName evidence="2">Uncharacterized protein</fullName>
    </submittedName>
</protein>
<feature type="compositionally biased region" description="Low complexity" evidence="1">
    <location>
        <begin position="1"/>
        <end position="19"/>
    </location>
</feature>
<sequence length="337" mass="34954">MSSRASGSSRAAACSASPAHEPCSGRRISAGREGLPGYRQTVGCLGERVARGGRDPGGGRQDVRVGARARPQERQIHGRRIRDLEVAAAVRADVRAEQDRAADQVRRGARGQDDRGALSAAGCGGQATPPPVVGRCAGGWDRAGERPCPKQMDVPSEVMAHSMSMRWRFSTSAAWAVSSSSASTSVVLRTGGGAAGSRRAITPSLDVATFIRVDPGPMVTGIHSPGGSWVASVVAGSRGQRLEGGDRGSAGPVDLAGGGAVDQRHGQTVDGSIRQESSPFSHALPSRVPRSLAAITPEWCGTSVSGAGSRRAVTRRRRLSDRQRSARSWRRAAGGSG</sequence>
<feature type="region of interest" description="Disordered" evidence="1">
    <location>
        <begin position="240"/>
        <end position="265"/>
    </location>
</feature>
<comment type="caution">
    <text evidence="2">The sequence shown here is derived from an EMBL/GenBank/DDBJ whole genome shotgun (WGS) entry which is preliminary data.</text>
</comment>
<gene>
    <name evidence="2" type="ORF">DFJ69_6176</name>
</gene>
<name>A0A3D9SXD3_9ACTN</name>
<dbReference type="AlphaFoldDB" id="A0A3D9SXD3"/>
<reference evidence="2 3" key="1">
    <citation type="submission" date="2018-08" db="EMBL/GenBank/DDBJ databases">
        <title>Sequencing the genomes of 1000 actinobacteria strains.</title>
        <authorList>
            <person name="Klenk H.-P."/>
        </authorList>
    </citation>
    <scope>NUCLEOTIDE SEQUENCE [LARGE SCALE GENOMIC DNA]</scope>
    <source>
        <strain evidence="2 3">DSM 43927</strain>
    </source>
</reference>